<dbReference type="EMBL" id="SWJE01000017">
    <property type="protein sequence ID" value="TKC81667.1"/>
    <property type="molecule type" value="Genomic_DNA"/>
</dbReference>
<organism evidence="1 2">
    <name type="scientific">Trinickia terrae</name>
    <dbReference type="NCBI Taxonomy" id="2571161"/>
    <lineage>
        <taxon>Bacteria</taxon>
        <taxon>Pseudomonadati</taxon>
        <taxon>Pseudomonadota</taxon>
        <taxon>Betaproteobacteria</taxon>
        <taxon>Burkholderiales</taxon>
        <taxon>Burkholderiaceae</taxon>
        <taxon>Trinickia</taxon>
    </lineage>
</organism>
<proteinExistence type="predicted"/>
<sequence>MGKKEANAARRVQAQHVVEAELNHLEWATRQPPNRMFDVEYWRRRLLAVQRQFELTLKQCERVEEILRRLDESEN</sequence>
<reference evidence="1 2" key="1">
    <citation type="submission" date="2019-04" db="EMBL/GenBank/DDBJ databases">
        <title>Trinickia sp. 7GSK02, isolated from subtropical forest soil.</title>
        <authorList>
            <person name="Gao Z.-H."/>
            <person name="Qiu L.-H."/>
        </authorList>
    </citation>
    <scope>NUCLEOTIDE SEQUENCE [LARGE SCALE GENOMIC DNA]</scope>
    <source>
        <strain evidence="1 2">7GSK02</strain>
    </source>
</reference>
<evidence type="ECO:0000313" key="2">
    <source>
        <dbReference type="Proteomes" id="UP000305539"/>
    </source>
</evidence>
<dbReference type="RefSeq" id="WP_136898208.1">
    <property type="nucleotide sequence ID" value="NZ_SWJE01000017.1"/>
</dbReference>
<keyword evidence="2" id="KW-1185">Reference proteome</keyword>
<evidence type="ECO:0000313" key="1">
    <source>
        <dbReference type="EMBL" id="TKC81667.1"/>
    </source>
</evidence>
<accession>A0A4U1HPE2</accession>
<comment type="caution">
    <text evidence="1">The sequence shown here is derived from an EMBL/GenBank/DDBJ whole genome shotgun (WGS) entry which is preliminary data.</text>
</comment>
<dbReference type="OrthoDB" id="9108754at2"/>
<dbReference type="AlphaFoldDB" id="A0A4U1HPE2"/>
<dbReference type="Proteomes" id="UP000305539">
    <property type="component" value="Unassembled WGS sequence"/>
</dbReference>
<name>A0A4U1HPE2_9BURK</name>
<protein>
    <submittedName>
        <fullName evidence="1">Uncharacterized protein</fullName>
    </submittedName>
</protein>
<gene>
    <name evidence="1" type="ORF">FAZ69_27270</name>
</gene>